<keyword evidence="1 5" id="KW-0597">Phosphoprotein</keyword>
<feature type="domain" description="Response regulatory" evidence="7">
    <location>
        <begin position="1"/>
        <end position="115"/>
    </location>
</feature>
<dbReference type="Gene3D" id="3.40.50.2300">
    <property type="match status" value="1"/>
</dbReference>
<dbReference type="STRING" id="863227.GCA_000373005_02435"/>
<proteinExistence type="predicted"/>
<dbReference type="PROSITE" id="PS50110">
    <property type="entry name" value="RESPONSE_REGULATORY"/>
    <property type="match status" value="1"/>
</dbReference>
<evidence type="ECO:0000313" key="8">
    <source>
        <dbReference type="EMBL" id="PMS38328.1"/>
    </source>
</evidence>
<evidence type="ECO:0000256" key="4">
    <source>
        <dbReference type="ARBA" id="ARBA00023163"/>
    </source>
</evidence>
<evidence type="ECO:0000256" key="5">
    <source>
        <dbReference type="PROSITE-ProRule" id="PRU00169"/>
    </source>
</evidence>
<dbReference type="Pfam" id="PF00196">
    <property type="entry name" value="GerE"/>
    <property type="match status" value="1"/>
</dbReference>
<dbReference type="GO" id="GO:0000160">
    <property type="term" value="P:phosphorelay signal transduction system"/>
    <property type="evidence" value="ECO:0007669"/>
    <property type="project" value="InterPro"/>
</dbReference>
<organism evidence="8 9">
    <name type="scientific">Trinickia symbiotica</name>
    <dbReference type="NCBI Taxonomy" id="863227"/>
    <lineage>
        <taxon>Bacteria</taxon>
        <taxon>Pseudomonadati</taxon>
        <taxon>Pseudomonadota</taxon>
        <taxon>Betaproteobacteria</taxon>
        <taxon>Burkholderiales</taxon>
        <taxon>Burkholderiaceae</taxon>
        <taxon>Trinickia</taxon>
    </lineage>
</organism>
<dbReference type="SMART" id="SM00421">
    <property type="entry name" value="HTH_LUXR"/>
    <property type="match status" value="1"/>
</dbReference>
<dbReference type="InterPro" id="IPR016032">
    <property type="entry name" value="Sig_transdc_resp-reg_C-effctor"/>
</dbReference>
<dbReference type="InterPro" id="IPR001789">
    <property type="entry name" value="Sig_transdc_resp-reg_receiver"/>
</dbReference>
<dbReference type="OrthoDB" id="3623000at2"/>
<dbReference type="CDD" id="cd17535">
    <property type="entry name" value="REC_NarL-like"/>
    <property type="match status" value="1"/>
</dbReference>
<keyword evidence="4" id="KW-0804">Transcription</keyword>
<dbReference type="GO" id="GO:0006355">
    <property type="term" value="P:regulation of DNA-templated transcription"/>
    <property type="evidence" value="ECO:0007669"/>
    <property type="project" value="InterPro"/>
</dbReference>
<dbReference type="SMART" id="SM00448">
    <property type="entry name" value="REC"/>
    <property type="match status" value="1"/>
</dbReference>
<evidence type="ECO:0000259" key="6">
    <source>
        <dbReference type="PROSITE" id="PS50043"/>
    </source>
</evidence>
<comment type="caution">
    <text evidence="8">The sequence shown here is derived from an EMBL/GenBank/DDBJ whole genome shotgun (WGS) entry which is preliminary data.</text>
</comment>
<accession>A0A2N7X9C3</accession>
<evidence type="ECO:0000259" key="7">
    <source>
        <dbReference type="PROSITE" id="PS50110"/>
    </source>
</evidence>
<dbReference type="Proteomes" id="UP000235777">
    <property type="component" value="Unassembled WGS sequence"/>
</dbReference>
<dbReference type="CDD" id="cd06170">
    <property type="entry name" value="LuxR_C_like"/>
    <property type="match status" value="1"/>
</dbReference>
<feature type="domain" description="HTH luxR-type" evidence="6">
    <location>
        <begin position="142"/>
        <end position="207"/>
    </location>
</feature>
<evidence type="ECO:0000256" key="2">
    <source>
        <dbReference type="ARBA" id="ARBA00023015"/>
    </source>
</evidence>
<dbReference type="PROSITE" id="PS50043">
    <property type="entry name" value="HTH_LUXR_2"/>
    <property type="match status" value="1"/>
</dbReference>
<evidence type="ECO:0000256" key="3">
    <source>
        <dbReference type="ARBA" id="ARBA00023125"/>
    </source>
</evidence>
<dbReference type="SUPFAM" id="SSF46894">
    <property type="entry name" value="C-terminal effector domain of the bipartite response regulators"/>
    <property type="match status" value="1"/>
</dbReference>
<dbReference type="PANTHER" id="PTHR43214">
    <property type="entry name" value="TWO-COMPONENT RESPONSE REGULATOR"/>
    <property type="match status" value="1"/>
</dbReference>
<keyword evidence="2" id="KW-0805">Transcription regulation</keyword>
<dbReference type="Pfam" id="PF00072">
    <property type="entry name" value="Response_reg"/>
    <property type="match status" value="1"/>
</dbReference>
<dbReference type="PRINTS" id="PR00038">
    <property type="entry name" value="HTHLUXR"/>
</dbReference>
<dbReference type="PANTHER" id="PTHR43214:SF41">
    <property type="entry name" value="NITRATE_NITRITE RESPONSE REGULATOR PROTEIN NARP"/>
    <property type="match status" value="1"/>
</dbReference>
<evidence type="ECO:0000313" key="9">
    <source>
        <dbReference type="Proteomes" id="UP000235777"/>
    </source>
</evidence>
<dbReference type="InterPro" id="IPR000792">
    <property type="entry name" value="Tscrpt_reg_LuxR_C"/>
</dbReference>
<dbReference type="AlphaFoldDB" id="A0A2N7X9C3"/>
<sequence>MVVEDDPAFLTRFCAIVACDPELGLFAAVGDIASARQAMSTATPDVLLADLGLPDGSGIDLIRETARRHPDMDIMVITVFGDEEHVLASIEAGATGYILKDSLPQQFLDLIKQMRAGGSPISPIIARQLLKRLRPRGPAAVGLSEEPPLSVRESEILSFIAKGFSFGEIAGLLGISQHTVVSHVKKIYQKLAVHSRGEAVYEAGKMGLI</sequence>
<reference evidence="8 9" key="1">
    <citation type="submission" date="2018-01" db="EMBL/GenBank/DDBJ databases">
        <title>Whole genome analyses suggest that Burkholderia sensu lato contains two further novel genera in the rhizoxinica-symbiotica group Mycetohabitans gen. nov., and Trinickia gen. nov.: implications for the evolution of diazotrophy and nodulation in the Burkholderiaceae.</title>
        <authorList>
            <person name="Estrada-de los Santos P."/>
            <person name="Palmer M."/>
            <person name="Chavez-Ramirez B."/>
            <person name="Beukes C."/>
            <person name="Steenkamp E.T."/>
            <person name="Hirsch A.M."/>
            <person name="Manyaka P."/>
            <person name="Maluk M."/>
            <person name="Lafos M."/>
            <person name="Crook M."/>
            <person name="Gross E."/>
            <person name="Simon M.F."/>
            <person name="Bueno dos Reis Junior F."/>
            <person name="Poole P.S."/>
            <person name="Venter S.N."/>
            <person name="James E.K."/>
        </authorList>
    </citation>
    <scope>NUCLEOTIDE SEQUENCE [LARGE SCALE GENOMIC DNA]</scope>
    <source>
        <strain evidence="8 9">JPY 581</strain>
    </source>
</reference>
<keyword evidence="3 8" id="KW-0238">DNA-binding</keyword>
<dbReference type="EMBL" id="PNYC01000001">
    <property type="protein sequence ID" value="PMS38328.1"/>
    <property type="molecule type" value="Genomic_DNA"/>
</dbReference>
<dbReference type="InterPro" id="IPR011006">
    <property type="entry name" value="CheY-like_superfamily"/>
</dbReference>
<dbReference type="InterPro" id="IPR039420">
    <property type="entry name" value="WalR-like"/>
</dbReference>
<dbReference type="SUPFAM" id="SSF52172">
    <property type="entry name" value="CheY-like"/>
    <property type="match status" value="1"/>
</dbReference>
<dbReference type="InterPro" id="IPR058245">
    <property type="entry name" value="NreC/VraR/RcsB-like_REC"/>
</dbReference>
<name>A0A2N7X9C3_9BURK</name>
<keyword evidence="9" id="KW-1185">Reference proteome</keyword>
<protein>
    <submittedName>
        <fullName evidence="8">DNA-binding response regulator</fullName>
    </submittedName>
</protein>
<evidence type="ECO:0000256" key="1">
    <source>
        <dbReference type="ARBA" id="ARBA00022553"/>
    </source>
</evidence>
<gene>
    <name evidence="8" type="ORF">C0Z20_00045</name>
</gene>
<dbReference type="GO" id="GO:0003677">
    <property type="term" value="F:DNA binding"/>
    <property type="evidence" value="ECO:0007669"/>
    <property type="project" value="UniProtKB-KW"/>
</dbReference>
<feature type="modified residue" description="4-aspartylphosphate" evidence="5">
    <location>
        <position position="50"/>
    </location>
</feature>
<dbReference type="RefSeq" id="WP_018440992.1">
    <property type="nucleotide sequence ID" value="NZ_KB890175.1"/>
</dbReference>